<reference evidence="1 2" key="1">
    <citation type="submission" date="2016-10" db="EMBL/GenBank/DDBJ databases">
        <authorList>
            <person name="de Groot N.N."/>
        </authorList>
    </citation>
    <scope>NUCLEOTIDE SEQUENCE [LARGE SCALE GENOMIC DNA]</scope>
    <source>
        <strain evidence="1 2">SLAS-1</strain>
    </source>
</reference>
<accession>A0A1G9IB77</accession>
<name>A0A1G9IB77_9FIRM</name>
<evidence type="ECO:0000313" key="1">
    <source>
        <dbReference type="EMBL" id="SDL22366.1"/>
    </source>
</evidence>
<dbReference type="Proteomes" id="UP000199476">
    <property type="component" value="Unassembled WGS sequence"/>
</dbReference>
<gene>
    <name evidence="1" type="ORF">SAMN04488692_102161</name>
</gene>
<sequence length="36" mass="4048">MIRVSGTILRFGLAGYVLVYMDNKTNIKGDLTVLFK</sequence>
<evidence type="ECO:0000313" key="2">
    <source>
        <dbReference type="Proteomes" id="UP000199476"/>
    </source>
</evidence>
<dbReference type="AlphaFoldDB" id="A0A1G9IB77"/>
<protein>
    <submittedName>
        <fullName evidence="1">Uncharacterized protein</fullName>
    </submittedName>
</protein>
<proteinExistence type="predicted"/>
<dbReference type="EMBL" id="FNGO01000002">
    <property type="protein sequence ID" value="SDL22366.1"/>
    <property type="molecule type" value="Genomic_DNA"/>
</dbReference>
<keyword evidence="2" id="KW-1185">Reference proteome</keyword>
<organism evidence="1 2">
    <name type="scientific">Halarsenatibacter silvermanii</name>
    <dbReference type="NCBI Taxonomy" id="321763"/>
    <lineage>
        <taxon>Bacteria</taxon>
        <taxon>Bacillati</taxon>
        <taxon>Bacillota</taxon>
        <taxon>Clostridia</taxon>
        <taxon>Halanaerobiales</taxon>
        <taxon>Halarsenatibacteraceae</taxon>
        <taxon>Halarsenatibacter</taxon>
    </lineage>
</organism>
<dbReference type="STRING" id="321763.SAMN04488692_102161"/>